<sequence length="85" mass="10233">MHCTLEMTYSIVHNEPTRRIQSCLKVHPDLFLHHLKDRGNFFTFVEWIKRDLQLFIPKIASNLVYDQHILVYCPSLYMPWPIGIY</sequence>
<organism evidence="1">
    <name type="scientific">Lepeophtheirus salmonis</name>
    <name type="common">Salmon louse</name>
    <name type="synonym">Caligus salmonis</name>
    <dbReference type="NCBI Taxonomy" id="72036"/>
    <lineage>
        <taxon>Eukaryota</taxon>
        <taxon>Metazoa</taxon>
        <taxon>Ecdysozoa</taxon>
        <taxon>Arthropoda</taxon>
        <taxon>Crustacea</taxon>
        <taxon>Multicrustacea</taxon>
        <taxon>Hexanauplia</taxon>
        <taxon>Copepoda</taxon>
        <taxon>Siphonostomatoida</taxon>
        <taxon>Caligidae</taxon>
        <taxon>Lepeophtheirus</taxon>
    </lineage>
</organism>
<dbReference type="AlphaFoldDB" id="A0A0K2TSM7"/>
<accession>A0A0K2TSM7</accession>
<reference evidence="1" key="1">
    <citation type="submission" date="2014-05" db="EMBL/GenBank/DDBJ databases">
        <authorList>
            <person name="Chronopoulou M."/>
        </authorList>
    </citation>
    <scope>NUCLEOTIDE SEQUENCE</scope>
    <source>
        <tissue evidence="1">Whole organism</tissue>
    </source>
</reference>
<dbReference type="EMBL" id="HACA01011316">
    <property type="protein sequence ID" value="CDW28677.1"/>
    <property type="molecule type" value="Transcribed_RNA"/>
</dbReference>
<protein>
    <submittedName>
        <fullName evidence="1">Uncharacterized protein</fullName>
    </submittedName>
</protein>
<proteinExistence type="predicted"/>
<evidence type="ECO:0000313" key="1">
    <source>
        <dbReference type="EMBL" id="CDW28677.1"/>
    </source>
</evidence>
<name>A0A0K2TSM7_LEPSM</name>